<comment type="caution">
    <text evidence="2">The sequence shown here is derived from an EMBL/GenBank/DDBJ whole genome shotgun (WGS) entry which is preliminary data.</text>
</comment>
<evidence type="ECO:0000256" key="1">
    <source>
        <dbReference type="SAM" id="MobiDB-lite"/>
    </source>
</evidence>
<feature type="compositionally biased region" description="Low complexity" evidence="1">
    <location>
        <begin position="147"/>
        <end position="161"/>
    </location>
</feature>
<reference evidence="2 3" key="1">
    <citation type="submission" date="2016-03" db="EMBL/GenBank/DDBJ databases">
        <title>Fine-scale spatial genetic structure of a fungal parasite of coffee scale insects.</title>
        <authorList>
            <person name="Jackson D."/>
            <person name="Zemenick K.A."/>
            <person name="Malloure B."/>
            <person name="Quandt C.A."/>
            <person name="James T.Y."/>
        </authorList>
    </citation>
    <scope>NUCLEOTIDE SEQUENCE [LARGE SCALE GENOMIC DNA]</scope>
    <source>
        <strain evidence="2 3">UM487</strain>
    </source>
</reference>
<dbReference type="OrthoDB" id="5372011at2759"/>
<dbReference type="EMBL" id="LUKN01004179">
    <property type="protein sequence ID" value="OAQ96431.1"/>
    <property type="molecule type" value="Genomic_DNA"/>
</dbReference>
<sequence length="161" mass="18622">MPKLRAAQQHTSSVTATMRDRQSRGKDPYTKGHDLDDDDEDDEDEDDDVDLDDDENGSRMRIGNVLGAEMQKRLMLERESGGCSPKNESFEEREKRQFALAVLDSSEQLMMYAQSTNDSIPGQRYRFMLALCGFADEEEEEQRPRQQKQQQQQSARGVRRR</sequence>
<feature type="region of interest" description="Disordered" evidence="1">
    <location>
        <begin position="137"/>
        <end position="161"/>
    </location>
</feature>
<protein>
    <submittedName>
        <fullName evidence="2">Uncharacterized protein</fullName>
    </submittedName>
</protein>
<gene>
    <name evidence="2" type="ORF">LLEC1_06622</name>
</gene>
<feature type="region of interest" description="Disordered" evidence="1">
    <location>
        <begin position="1"/>
        <end position="66"/>
    </location>
</feature>
<dbReference type="OMA" id="AMFVLDN"/>
<accession>A0A179I3K2</accession>
<evidence type="ECO:0000313" key="2">
    <source>
        <dbReference type="EMBL" id="OAQ96431.1"/>
    </source>
</evidence>
<keyword evidence="3" id="KW-1185">Reference proteome</keyword>
<feature type="compositionally biased region" description="Acidic residues" evidence="1">
    <location>
        <begin position="35"/>
        <end position="55"/>
    </location>
</feature>
<organism evidence="2 3">
    <name type="scientific">Cordyceps confragosa</name>
    <name type="common">Lecanicillium lecanii</name>
    <dbReference type="NCBI Taxonomy" id="2714763"/>
    <lineage>
        <taxon>Eukaryota</taxon>
        <taxon>Fungi</taxon>
        <taxon>Dikarya</taxon>
        <taxon>Ascomycota</taxon>
        <taxon>Pezizomycotina</taxon>
        <taxon>Sordariomycetes</taxon>
        <taxon>Hypocreomycetidae</taxon>
        <taxon>Hypocreales</taxon>
        <taxon>Cordycipitaceae</taxon>
        <taxon>Akanthomyces</taxon>
    </lineage>
</organism>
<name>A0A179I3K2_CORDF</name>
<evidence type="ECO:0000313" key="3">
    <source>
        <dbReference type="Proteomes" id="UP000243081"/>
    </source>
</evidence>
<dbReference type="Proteomes" id="UP000243081">
    <property type="component" value="Unassembled WGS sequence"/>
</dbReference>
<dbReference type="AlphaFoldDB" id="A0A179I3K2"/>
<feature type="compositionally biased region" description="Basic and acidic residues" evidence="1">
    <location>
        <begin position="18"/>
        <end position="34"/>
    </location>
</feature>
<proteinExistence type="predicted"/>